<dbReference type="PANTHER" id="PTHR33112:SF10">
    <property type="entry name" value="TOL"/>
    <property type="match status" value="1"/>
</dbReference>
<reference evidence="3 4" key="1">
    <citation type="submission" date="2016-04" db="EMBL/GenBank/DDBJ databases">
        <title>A degradative enzymes factory behind the ericoid mycorrhizal symbiosis.</title>
        <authorList>
            <consortium name="DOE Joint Genome Institute"/>
            <person name="Martino E."/>
            <person name="Morin E."/>
            <person name="Grelet G."/>
            <person name="Kuo A."/>
            <person name="Kohler A."/>
            <person name="Daghino S."/>
            <person name="Barry K."/>
            <person name="Choi C."/>
            <person name="Cichocki N."/>
            <person name="Clum A."/>
            <person name="Copeland A."/>
            <person name="Hainaut M."/>
            <person name="Haridas S."/>
            <person name="Labutti K."/>
            <person name="Lindquist E."/>
            <person name="Lipzen A."/>
            <person name="Khouja H.-R."/>
            <person name="Murat C."/>
            <person name="Ohm R."/>
            <person name="Olson A."/>
            <person name="Spatafora J."/>
            <person name="Veneault-Fourrey C."/>
            <person name="Henrissat B."/>
            <person name="Grigoriev I."/>
            <person name="Martin F."/>
            <person name="Perotto S."/>
        </authorList>
    </citation>
    <scope>NUCLEOTIDE SEQUENCE [LARGE SCALE GENOMIC DNA]</scope>
    <source>
        <strain evidence="3 4">E</strain>
    </source>
</reference>
<dbReference type="InParanoid" id="A0A2J6TAZ5"/>
<gene>
    <name evidence="3" type="ORF">K444DRAFT_722204</name>
</gene>
<evidence type="ECO:0000259" key="2">
    <source>
        <dbReference type="Pfam" id="PF06985"/>
    </source>
</evidence>
<evidence type="ECO:0000313" key="4">
    <source>
        <dbReference type="Proteomes" id="UP000235371"/>
    </source>
</evidence>
<evidence type="ECO:0000256" key="1">
    <source>
        <dbReference type="SAM" id="MobiDB-lite"/>
    </source>
</evidence>
<dbReference type="EMBL" id="KZ613791">
    <property type="protein sequence ID" value="PMD60196.1"/>
    <property type="molecule type" value="Genomic_DNA"/>
</dbReference>
<evidence type="ECO:0000313" key="3">
    <source>
        <dbReference type="EMBL" id="PMD60196.1"/>
    </source>
</evidence>
<proteinExistence type="predicted"/>
<dbReference type="Pfam" id="PF06985">
    <property type="entry name" value="HET"/>
    <property type="match status" value="1"/>
</dbReference>
<feature type="region of interest" description="Disordered" evidence="1">
    <location>
        <begin position="201"/>
        <end position="226"/>
    </location>
</feature>
<keyword evidence="4" id="KW-1185">Reference proteome</keyword>
<accession>A0A2J6TAZ5</accession>
<name>A0A2J6TAZ5_9HELO</name>
<dbReference type="PANTHER" id="PTHR33112">
    <property type="entry name" value="DOMAIN PROTEIN, PUTATIVE-RELATED"/>
    <property type="match status" value="1"/>
</dbReference>
<dbReference type="OrthoDB" id="4062651at2759"/>
<dbReference type="STRING" id="1095630.A0A2J6TAZ5"/>
<feature type="domain" description="Heterokaryon incompatibility" evidence="2">
    <location>
        <begin position="190"/>
        <end position="329"/>
    </location>
</feature>
<organism evidence="3 4">
    <name type="scientific">Hyaloscypha bicolor E</name>
    <dbReference type="NCBI Taxonomy" id="1095630"/>
    <lineage>
        <taxon>Eukaryota</taxon>
        <taxon>Fungi</taxon>
        <taxon>Dikarya</taxon>
        <taxon>Ascomycota</taxon>
        <taxon>Pezizomycotina</taxon>
        <taxon>Leotiomycetes</taxon>
        <taxon>Helotiales</taxon>
        <taxon>Hyaloscyphaceae</taxon>
        <taxon>Hyaloscypha</taxon>
        <taxon>Hyaloscypha bicolor</taxon>
    </lineage>
</organism>
<dbReference type="AlphaFoldDB" id="A0A2J6TAZ5"/>
<feature type="non-terminal residue" evidence="3">
    <location>
        <position position="1"/>
    </location>
</feature>
<dbReference type="RefSeq" id="XP_024737100.1">
    <property type="nucleotide sequence ID" value="XM_024888550.1"/>
</dbReference>
<feature type="compositionally biased region" description="Basic and acidic residues" evidence="1">
    <location>
        <begin position="202"/>
        <end position="219"/>
    </location>
</feature>
<protein>
    <submittedName>
        <fullName evidence="3">HET-domain-containing protein</fullName>
    </submittedName>
</protein>
<dbReference type="Proteomes" id="UP000235371">
    <property type="component" value="Unassembled WGS sequence"/>
</dbReference>
<dbReference type="InterPro" id="IPR010730">
    <property type="entry name" value="HET"/>
</dbReference>
<sequence>AYKYNFTDNRERREWLTFNASNEWIYPCDVAEVWLESPFSHEDSSKLCDRCRNIDLNATLSSLHEPKDGCDLCQLLLKPLEEARNKEPKTPLLEARQYVRICAVPKPQDDSRRSNSIQPGLPGFLQDSELHFKLIKEWIRLCDEGKCSQDRRPCPKPDRARMPTRVIDVGDGYPMLFLRDKDKISQGAHYVALSHCWGKPPGKQEETTKEQKEPSKELGKNWNWSTTTSNKEKRAQGFLITELPQTFQDAIEVTRKLGQRYLWIDSLCIIQGENGDWETEAKKMEAVFKNAYYTIAATSAEDSNKGFLNRALEKKDSQYVTVPNSSHGKVYVCTSIDDFHSDVEEGERALSRRMIHFTKRQTYWECGGGVRFETLTYMKK</sequence>
<dbReference type="GeneID" id="36596626"/>